<dbReference type="InterPro" id="IPR022739">
    <property type="entry name" value="Polyphenol_oxidase_cen"/>
</dbReference>
<evidence type="ECO:0000256" key="2">
    <source>
        <dbReference type="ARBA" id="ARBA00009928"/>
    </source>
</evidence>
<comment type="similarity">
    <text evidence="2">Belongs to the tyrosinase family.</text>
</comment>
<evidence type="ECO:0000256" key="6">
    <source>
        <dbReference type="ARBA" id="ARBA00023008"/>
    </source>
</evidence>
<evidence type="ECO:0000256" key="8">
    <source>
        <dbReference type="SAM" id="MobiDB-lite"/>
    </source>
</evidence>
<evidence type="ECO:0000256" key="7">
    <source>
        <dbReference type="ARBA" id="ARBA00023157"/>
    </source>
</evidence>
<dbReference type="GO" id="GO:0046872">
    <property type="term" value="F:metal ion binding"/>
    <property type="evidence" value="ECO:0007669"/>
    <property type="project" value="UniProtKB-KW"/>
</dbReference>
<sequence length="657" mass="74595">MASLYPSPPPLSITANNGASGASLSFGSFLFKNPKSKASKVAKPSQYYVSRVSCKATKDDNDTVEPTNDLGMFDRRDMLIGLGAGLYGTTATLTNESLSLAAPILAPDLSKCHEVAPVQGDPINCCPPFSSNIIDFEFPLNPKVKVRQAAHLVDETYIKNYKEAVRRMKALPADDPRNFTQQANIHCAYCDGAYPQPGFSDTEHVVQVHQSWLFFPFHRWYLYFYEKILASLIVDLDPDFTIPFWNWDNPKGMTIPSFYAEFDSPLYDTLRDPNSQPPKLINLNYSSDGEIPVDKTITPEEQVLSNLRVMYTQLVSGSKTPSLFFGCAFRACDTENPGQGSVESSPHGPVHVWTGRPWGGESHGEDMGNLYSAARDPIFYSHHANVDRLWPIWKSLGGNRRDIDDCDWLESEFLFYDENKNLVRVKVKDSLDTKKLGYVYQDVDIPWLRAKASSPQQGRVPKGSNKKRSDQGTKFPLALDSIVTTVVKRPKKRRSKEEKEQEEEVLVIEGIQFEEHFGIKFDVYINDEDVGLGGPIKTEFAGSFVHVPHKHKHGKEKKIKTRQRFGITDLLEDLGAEDDESVLVTLVPMFKRGHVTIEGIKIEFDRYGRRCYCIGRYWMRLKLMITTISLRGLMLAKRRSFFLYQLPMPDLWFLHQE</sequence>
<keyword evidence="3" id="KW-0479">Metal-binding</keyword>
<dbReference type="EMBL" id="CAXHTB010000007">
    <property type="protein sequence ID" value="CAL0309376.1"/>
    <property type="molecule type" value="Genomic_DNA"/>
</dbReference>
<dbReference type="Proteomes" id="UP001497480">
    <property type="component" value="Unassembled WGS sequence"/>
</dbReference>
<comment type="cofactor">
    <cofactor evidence="1">
        <name>Cu(2+)</name>
        <dbReference type="ChEBI" id="CHEBI:29036"/>
    </cofactor>
</comment>
<feature type="domain" description="Tyrosinase copper-binding" evidence="9">
    <location>
        <begin position="209"/>
        <end position="226"/>
    </location>
</feature>
<feature type="region of interest" description="Disordered" evidence="8">
    <location>
        <begin position="452"/>
        <end position="472"/>
    </location>
</feature>
<evidence type="ECO:0000256" key="4">
    <source>
        <dbReference type="ARBA" id="ARBA00022784"/>
    </source>
</evidence>
<keyword evidence="6" id="KW-0186">Copper</keyword>
<dbReference type="Pfam" id="PF00264">
    <property type="entry name" value="Tyrosinase"/>
    <property type="match status" value="1"/>
</dbReference>
<evidence type="ECO:0000313" key="11">
    <source>
        <dbReference type="EMBL" id="CAL0309376.1"/>
    </source>
</evidence>
<dbReference type="InterPro" id="IPR022740">
    <property type="entry name" value="Polyphenol_oxidase_C"/>
</dbReference>
<dbReference type="GO" id="GO:0004097">
    <property type="term" value="F:catechol oxidase activity"/>
    <property type="evidence" value="ECO:0007669"/>
    <property type="project" value="InterPro"/>
</dbReference>
<keyword evidence="5" id="KW-0560">Oxidoreductase</keyword>
<dbReference type="Gene3D" id="1.10.1280.10">
    <property type="entry name" value="Di-copper center containing domain from catechol oxidase"/>
    <property type="match status" value="1"/>
</dbReference>
<dbReference type="Pfam" id="PF12142">
    <property type="entry name" value="PPO1_DWL"/>
    <property type="match status" value="1"/>
</dbReference>
<dbReference type="InterPro" id="IPR050316">
    <property type="entry name" value="Tyrosinase/Hemocyanin"/>
</dbReference>
<organism evidence="11 12">
    <name type="scientific">Lupinus luteus</name>
    <name type="common">European yellow lupine</name>
    <dbReference type="NCBI Taxonomy" id="3873"/>
    <lineage>
        <taxon>Eukaryota</taxon>
        <taxon>Viridiplantae</taxon>
        <taxon>Streptophyta</taxon>
        <taxon>Embryophyta</taxon>
        <taxon>Tracheophyta</taxon>
        <taxon>Spermatophyta</taxon>
        <taxon>Magnoliopsida</taxon>
        <taxon>eudicotyledons</taxon>
        <taxon>Gunneridae</taxon>
        <taxon>Pentapetalae</taxon>
        <taxon>rosids</taxon>
        <taxon>fabids</taxon>
        <taxon>Fabales</taxon>
        <taxon>Fabaceae</taxon>
        <taxon>Papilionoideae</taxon>
        <taxon>50 kb inversion clade</taxon>
        <taxon>genistoids sensu lato</taxon>
        <taxon>core genistoids</taxon>
        <taxon>Genisteae</taxon>
        <taxon>Lupinus</taxon>
    </lineage>
</organism>
<gene>
    <name evidence="11" type="ORF">LLUT_LOCUS10436</name>
</gene>
<dbReference type="PROSITE" id="PS00497">
    <property type="entry name" value="TYROSINASE_1"/>
    <property type="match status" value="1"/>
</dbReference>
<dbReference type="Pfam" id="PF12143">
    <property type="entry name" value="PPO1_KFDV"/>
    <property type="match status" value="1"/>
</dbReference>
<keyword evidence="12" id="KW-1185">Reference proteome</keyword>
<feature type="domain" description="Tyrosinase copper-binding" evidence="10">
    <location>
        <begin position="376"/>
        <end position="387"/>
    </location>
</feature>
<dbReference type="PRINTS" id="PR00092">
    <property type="entry name" value="TYROSINASE"/>
</dbReference>
<dbReference type="AlphaFoldDB" id="A0AAV1WJY0"/>
<evidence type="ECO:0000256" key="1">
    <source>
        <dbReference type="ARBA" id="ARBA00001973"/>
    </source>
</evidence>
<comment type="caution">
    <text evidence="11">The sequence shown here is derived from an EMBL/GenBank/DDBJ whole genome shotgun (WGS) entry which is preliminary data.</text>
</comment>
<keyword evidence="4" id="KW-0883">Thioether bond</keyword>
<name>A0AAV1WJY0_LUPLU</name>
<evidence type="ECO:0000313" key="12">
    <source>
        <dbReference type="Proteomes" id="UP001497480"/>
    </source>
</evidence>
<evidence type="ECO:0000259" key="9">
    <source>
        <dbReference type="PROSITE" id="PS00497"/>
    </source>
</evidence>
<dbReference type="InterPro" id="IPR008922">
    <property type="entry name" value="Di-copper_centre_dom_sf"/>
</dbReference>
<dbReference type="PROSITE" id="PS00498">
    <property type="entry name" value="TYROSINASE_2"/>
    <property type="match status" value="1"/>
</dbReference>
<protein>
    <recommendedName>
        <fullName evidence="9 10">Tyrosinase copper-binding domain-containing protein</fullName>
    </recommendedName>
</protein>
<evidence type="ECO:0000259" key="10">
    <source>
        <dbReference type="PROSITE" id="PS00498"/>
    </source>
</evidence>
<evidence type="ECO:0000256" key="3">
    <source>
        <dbReference type="ARBA" id="ARBA00022723"/>
    </source>
</evidence>
<dbReference type="InterPro" id="IPR002227">
    <property type="entry name" value="Tyrosinase_Cu-bd"/>
</dbReference>
<reference evidence="11 12" key="1">
    <citation type="submission" date="2024-03" db="EMBL/GenBank/DDBJ databases">
        <authorList>
            <person name="Martinez-Hernandez J."/>
        </authorList>
    </citation>
    <scope>NUCLEOTIDE SEQUENCE [LARGE SCALE GENOMIC DNA]</scope>
</reference>
<keyword evidence="7" id="KW-1015">Disulfide bond</keyword>
<accession>A0AAV1WJY0</accession>
<dbReference type="SUPFAM" id="SSF48056">
    <property type="entry name" value="Di-copper centre-containing domain"/>
    <property type="match status" value="1"/>
</dbReference>
<dbReference type="PANTHER" id="PTHR11474">
    <property type="entry name" value="TYROSINASE FAMILY MEMBER"/>
    <property type="match status" value="1"/>
</dbReference>
<evidence type="ECO:0000256" key="5">
    <source>
        <dbReference type="ARBA" id="ARBA00023002"/>
    </source>
</evidence>
<dbReference type="PANTHER" id="PTHR11474:SF76">
    <property type="entry name" value="SHKT DOMAIN-CONTAINING PROTEIN"/>
    <property type="match status" value="1"/>
</dbReference>
<proteinExistence type="inferred from homology"/>